<evidence type="ECO:0000256" key="2">
    <source>
        <dbReference type="ARBA" id="ARBA00023125"/>
    </source>
</evidence>
<dbReference type="GO" id="GO:0003677">
    <property type="term" value="F:DNA binding"/>
    <property type="evidence" value="ECO:0007669"/>
    <property type="project" value="UniProtKB-KW"/>
</dbReference>
<dbReference type="Proteomes" id="UP000283387">
    <property type="component" value="Unassembled WGS sequence"/>
</dbReference>
<dbReference type="InterPro" id="IPR013762">
    <property type="entry name" value="Integrase-like_cat_sf"/>
</dbReference>
<gene>
    <name evidence="5" type="ORF">BC643_4108</name>
</gene>
<dbReference type="InterPro" id="IPR011010">
    <property type="entry name" value="DNA_brk_join_enz"/>
</dbReference>
<dbReference type="Pfam" id="PF13102">
    <property type="entry name" value="Phage_int_SAM_5"/>
    <property type="match status" value="1"/>
</dbReference>
<dbReference type="InterPro" id="IPR035386">
    <property type="entry name" value="Arm-DNA-bind_5"/>
</dbReference>
<reference evidence="5 6" key="1">
    <citation type="submission" date="2018-09" db="EMBL/GenBank/DDBJ databases">
        <title>Genomic Encyclopedia of Archaeal and Bacterial Type Strains, Phase II (KMG-II): from individual species to whole genera.</title>
        <authorList>
            <person name="Goeker M."/>
        </authorList>
    </citation>
    <scope>NUCLEOTIDE SEQUENCE [LARGE SCALE GENOMIC DNA]</scope>
    <source>
        <strain evidence="5 6">DSM 27148</strain>
    </source>
</reference>
<organism evidence="5 6">
    <name type="scientific">Mangrovibacterium diazotrophicum</name>
    <dbReference type="NCBI Taxonomy" id="1261403"/>
    <lineage>
        <taxon>Bacteria</taxon>
        <taxon>Pseudomonadati</taxon>
        <taxon>Bacteroidota</taxon>
        <taxon>Bacteroidia</taxon>
        <taxon>Marinilabiliales</taxon>
        <taxon>Prolixibacteraceae</taxon>
        <taxon>Mangrovibacterium</taxon>
    </lineage>
</organism>
<dbReference type="PANTHER" id="PTHR30349">
    <property type="entry name" value="PHAGE INTEGRASE-RELATED"/>
    <property type="match status" value="1"/>
</dbReference>
<dbReference type="InterPro" id="IPR010998">
    <property type="entry name" value="Integrase_recombinase_N"/>
</dbReference>
<protein>
    <submittedName>
        <fullName evidence="5">Site-specific recombinase XerD</fullName>
    </submittedName>
</protein>
<keyword evidence="3" id="KW-0233">DNA recombination</keyword>
<evidence type="ECO:0000313" key="5">
    <source>
        <dbReference type="EMBL" id="RKD86417.1"/>
    </source>
</evidence>
<dbReference type="Gene3D" id="1.10.150.130">
    <property type="match status" value="1"/>
</dbReference>
<dbReference type="InterPro" id="IPR050090">
    <property type="entry name" value="Tyrosine_recombinase_XerCD"/>
</dbReference>
<proteinExistence type="inferred from homology"/>
<name>A0A419VW81_9BACT</name>
<evidence type="ECO:0000259" key="4">
    <source>
        <dbReference type="PROSITE" id="PS51898"/>
    </source>
</evidence>
<dbReference type="Gene3D" id="1.10.443.10">
    <property type="entry name" value="Intergrase catalytic core"/>
    <property type="match status" value="1"/>
</dbReference>
<keyword evidence="2" id="KW-0238">DNA-binding</keyword>
<comment type="caution">
    <text evidence="5">The sequence shown here is derived from an EMBL/GenBank/DDBJ whole genome shotgun (WGS) entry which is preliminary data.</text>
</comment>
<dbReference type="Pfam" id="PF17293">
    <property type="entry name" value="Arm-DNA-bind_5"/>
    <property type="match status" value="1"/>
</dbReference>
<dbReference type="Pfam" id="PF00589">
    <property type="entry name" value="Phage_integrase"/>
    <property type="match status" value="1"/>
</dbReference>
<dbReference type="SUPFAM" id="SSF56349">
    <property type="entry name" value="DNA breaking-rejoining enzymes"/>
    <property type="match status" value="1"/>
</dbReference>
<dbReference type="GO" id="GO:0015074">
    <property type="term" value="P:DNA integration"/>
    <property type="evidence" value="ECO:0007669"/>
    <property type="project" value="InterPro"/>
</dbReference>
<dbReference type="GO" id="GO:0006310">
    <property type="term" value="P:DNA recombination"/>
    <property type="evidence" value="ECO:0007669"/>
    <property type="project" value="UniProtKB-KW"/>
</dbReference>
<dbReference type="PANTHER" id="PTHR30349:SF64">
    <property type="entry name" value="PROPHAGE INTEGRASE INTD-RELATED"/>
    <property type="match status" value="1"/>
</dbReference>
<comment type="similarity">
    <text evidence="1">Belongs to the 'phage' integrase family.</text>
</comment>
<dbReference type="OrthoDB" id="1493636at2"/>
<evidence type="ECO:0000256" key="1">
    <source>
        <dbReference type="ARBA" id="ARBA00008857"/>
    </source>
</evidence>
<sequence>MKTTHTFGIRFILRTLKNDKESGLVYARITVNTKRIEISLKKTALVNDWNLSKGVLKGNGAEARKFNSYLELIRSQITDAYRELQINKEDITPDKIKSLFLGESIDSHSLLELVEYHNTTQATTLAPGTLKNYFTTKRYLERFVKKQFRKSDVDLIKLNFKFVTDFEFFLRDFQPMDHQRPLDNNGVMKHMERFRKMTSWGIKLGWLKQNPFENYKLKFKRSERGFLSEKELQAIENKTFKIERLRQVQDMFIFGCYTGLSYTDASNLCPHEIQVGMDGNKWIISKRQKTDTSLKIPLLPKALEIIRKYQDHPKALTRGKVFPLISNQKVNSYLKEIADLCNINKNLTFHIARHTFATTVTLNNGVPIETVSKVMGHTSLKTTQIYAKILDHKISEDMGLLGQRLMENK</sequence>
<dbReference type="RefSeq" id="WP_120275115.1">
    <property type="nucleotide sequence ID" value="NZ_RAPN01000004.1"/>
</dbReference>
<evidence type="ECO:0000313" key="6">
    <source>
        <dbReference type="Proteomes" id="UP000283387"/>
    </source>
</evidence>
<dbReference type="InterPro" id="IPR025269">
    <property type="entry name" value="SAM-like_dom"/>
</dbReference>
<dbReference type="InterPro" id="IPR002104">
    <property type="entry name" value="Integrase_catalytic"/>
</dbReference>
<feature type="domain" description="Tyr recombinase" evidence="4">
    <location>
        <begin position="222"/>
        <end position="400"/>
    </location>
</feature>
<dbReference type="PROSITE" id="PS51898">
    <property type="entry name" value="TYR_RECOMBINASE"/>
    <property type="match status" value="1"/>
</dbReference>
<dbReference type="CDD" id="cd01185">
    <property type="entry name" value="INTN1_C_like"/>
    <property type="match status" value="1"/>
</dbReference>
<keyword evidence="6" id="KW-1185">Reference proteome</keyword>
<accession>A0A419VW81</accession>
<evidence type="ECO:0000256" key="3">
    <source>
        <dbReference type="ARBA" id="ARBA00023172"/>
    </source>
</evidence>
<dbReference type="EMBL" id="RAPN01000004">
    <property type="protein sequence ID" value="RKD86417.1"/>
    <property type="molecule type" value="Genomic_DNA"/>
</dbReference>
<dbReference type="AlphaFoldDB" id="A0A419VW81"/>